<organism evidence="1 2">
    <name type="scientific">Nocardia aurea</name>
    <dbReference type="NCBI Taxonomy" id="2144174"/>
    <lineage>
        <taxon>Bacteria</taxon>
        <taxon>Bacillati</taxon>
        <taxon>Actinomycetota</taxon>
        <taxon>Actinomycetes</taxon>
        <taxon>Mycobacteriales</taxon>
        <taxon>Nocardiaceae</taxon>
        <taxon>Nocardia</taxon>
    </lineage>
</organism>
<evidence type="ECO:0000313" key="1">
    <source>
        <dbReference type="EMBL" id="MEV0706548.1"/>
    </source>
</evidence>
<comment type="caution">
    <text evidence="1">The sequence shown here is derived from an EMBL/GenBank/DDBJ whole genome shotgun (WGS) entry which is preliminary data.</text>
</comment>
<keyword evidence="2" id="KW-1185">Reference proteome</keyword>
<evidence type="ECO:0000313" key="2">
    <source>
        <dbReference type="Proteomes" id="UP001551695"/>
    </source>
</evidence>
<proteinExistence type="predicted"/>
<dbReference type="RefSeq" id="WP_355088556.1">
    <property type="nucleotide sequence ID" value="NZ_JBEXKW010000045.1"/>
</dbReference>
<accession>A0ABV3FMI2</accession>
<reference evidence="1 2" key="1">
    <citation type="submission" date="2024-06" db="EMBL/GenBank/DDBJ databases">
        <title>The Natural Products Discovery Center: Release of the First 8490 Sequenced Strains for Exploring Actinobacteria Biosynthetic Diversity.</title>
        <authorList>
            <person name="Kalkreuter E."/>
            <person name="Kautsar S.A."/>
            <person name="Yang D."/>
            <person name="Bader C.D."/>
            <person name="Teijaro C.N."/>
            <person name="Fluegel L."/>
            <person name="Davis C.M."/>
            <person name="Simpson J.R."/>
            <person name="Lauterbach L."/>
            <person name="Steele A.D."/>
            <person name="Gui C."/>
            <person name="Meng S."/>
            <person name="Li G."/>
            <person name="Viehrig K."/>
            <person name="Ye F."/>
            <person name="Su P."/>
            <person name="Kiefer A.F."/>
            <person name="Nichols A."/>
            <person name="Cepeda A.J."/>
            <person name="Yan W."/>
            <person name="Fan B."/>
            <person name="Jiang Y."/>
            <person name="Adhikari A."/>
            <person name="Zheng C.-J."/>
            <person name="Schuster L."/>
            <person name="Cowan T.M."/>
            <person name="Smanski M.J."/>
            <person name="Chevrette M.G."/>
            <person name="De Carvalho L.P.S."/>
            <person name="Shen B."/>
        </authorList>
    </citation>
    <scope>NUCLEOTIDE SEQUENCE [LARGE SCALE GENOMIC DNA]</scope>
    <source>
        <strain evidence="1 2">NPDC050403</strain>
    </source>
</reference>
<dbReference type="Proteomes" id="UP001551695">
    <property type="component" value="Unassembled WGS sequence"/>
</dbReference>
<protein>
    <submittedName>
        <fullName evidence="1">Uncharacterized protein</fullName>
    </submittedName>
</protein>
<dbReference type="EMBL" id="JBFAKC010000001">
    <property type="protein sequence ID" value="MEV0706548.1"/>
    <property type="molecule type" value="Genomic_DNA"/>
</dbReference>
<name>A0ABV3FMI2_9NOCA</name>
<sequence>MTNSEQHPGRPAISARLRAFFRARTRSESRSALWHSAYLFAPDLAGAAGPTAHRLIDWEAR</sequence>
<gene>
    <name evidence="1" type="ORF">AB0I48_03195</name>
</gene>